<dbReference type="Proteomes" id="UP000655225">
    <property type="component" value="Unassembled WGS sequence"/>
</dbReference>
<dbReference type="InterPro" id="IPR017853">
    <property type="entry name" value="GH"/>
</dbReference>
<dbReference type="InterPro" id="IPR001223">
    <property type="entry name" value="Glyco_hydro18_cat"/>
</dbReference>
<keyword evidence="2 7" id="KW-0732">Signal</keyword>
<evidence type="ECO:0000256" key="1">
    <source>
        <dbReference type="ARBA" id="ARBA00008682"/>
    </source>
</evidence>
<comment type="similarity">
    <text evidence="1">Belongs to the glycosyl hydrolase 18 family. Chitinase class V subfamily.</text>
</comment>
<dbReference type="GO" id="GO:0006032">
    <property type="term" value="P:chitin catabolic process"/>
    <property type="evidence" value="ECO:0007669"/>
    <property type="project" value="TreeGrafter"/>
</dbReference>
<evidence type="ECO:0000259" key="8">
    <source>
        <dbReference type="PROSITE" id="PS51910"/>
    </source>
</evidence>
<organism evidence="9 10">
    <name type="scientific">Tetracentron sinense</name>
    <name type="common">Spur-leaf</name>
    <dbReference type="NCBI Taxonomy" id="13715"/>
    <lineage>
        <taxon>Eukaryota</taxon>
        <taxon>Viridiplantae</taxon>
        <taxon>Streptophyta</taxon>
        <taxon>Embryophyta</taxon>
        <taxon>Tracheophyta</taxon>
        <taxon>Spermatophyta</taxon>
        <taxon>Magnoliopsida</taxon>
        <taxon>Trochodendrales</taxon>
        <taxon>Trochodendraceae</taxon>
        <taxon>Tetracentron</taxon>
    </lineage>
</organism>
<dbReference type="GO" id="GO:0005975">
    <property type="term" value="P:carbohydrate metabolic process"/>
    <property type="evidence" value="ECO:0007669"/>
    <property type="project" value="InterPro"/>
</dbReference>
<sequence>MASKNLLFLFFSLIFLLNLQSSAGQTVVKAGYWFPASEFPVADIDSTLFTHLFCAFADLDSQTYQVTISSSNTVPFKNFTKTVQIKNPSLKTLLSIGGGSSNPATFASMANQSASRKAFIDSSIKIARANGFSGLDLDWEYPGTSSEMANMGTLFDEWRVAVAAESRNSSLSPLLLTAAVNYAPRVNSVSYPTTSIGRSLDWVNVMAYDYYAPSYPRSRSATAAHAALYDPSSQVSTSFGISSWNQTGLSSKKLVVGLPFYGYAWQLVNPQNHGLYAPANGPVGSGDGSMGYNQIKDFIVTNSAVSVYNATIVADYCYAGSTWIGFDDSQTIVTKVAYAKQKGLLGYFAWHVGVDNNWVLSKNESMVTVLLSTYSISTRSLPLFEGLRPSVRADEAGTGVVGDKGIEGRWFTMAMKLEELIGYSCCKVCVVVLYSPVPVGIVHNMKVNVLPVTQVTSIITERQEMEVVHRAEADRVAVEIRMEDVEKTWMHPYKQFQQPHRLNNISNYPLPHIATREYCALVKARKQHIELEEGPQDEVEDDPDIVEGDQA</sequence>
<dbReference type="GO" id="GO:0004568">
    <property type="term" value="F:chitinase activity"/>
    <property type="evidence" value="ECO:0007669"/>
    <property type="project" value="TreeGrafter"/>
</dbReference>
<evidence type="ECO:0000313" key="9">
    <source>
        <dbReference type="EMBL" id="KAF8389187.1"/>
    </source>
</evidence>
<dbReference type="InterPro" id="IPR011583">
    <property type="entry name" value="Chitinase_II/V-like_cat"/>
</dbReference>
<name>A0A834YIL0_TETSI</name>
<dbReference type="SUPFAM" id="SSF54556">
    <property type="entry name" value="Chitinase insertion domain"/>
    <property type="match status" value="1"/>
</dbReference>
<feature type="region of interest" description="Disordered" evidence="6">
    <location>
        <begin position="531"/>
        <end position="551"/>
    </location>
</feature>
<dbReference type="GO" id="GO:0008061">
    <property type="term" value="F:chitin binding"/>
    <property type="evidence" value="ECO:0007669"/>
    <property type="project" value="InterPro"/>
</dbReference>
<comment type="caution">
    <text evidence="9">The sequence shown here is derived from an EMBL/GenBank/DDBJ whole genome shotgun (WGS) entry which is preliminary data.</text>
</comment>
<dbReference type="PANTHER" id="PTHR11177:SF383">
    <property type="entry name" value="GLYCOSYL HYDROLASE FAMILY PROTEIN WITH CHITINASE INSERTION DOMAIN-CONTAINING PROTEIN"/>
    <property type="match status" value="1"/>
</dbReference>
<keyword evidence="4" id="KW-0325">Glycoprotein</keyword>
<dbReference type="OrthoDB" id="73875at2759"/>
<keyword evidence="5" id="KW-0326">Glycosidase</keyword>
<feature type="domain" description="GH18" evidence="8">
    <location>
        <begin position="27"/>
        <end position="369"/>
    </location>
</feature>
<reference evidence="9 10" key="1">
    <citation type="submission" date="2020-04" db="EMBL/GenBank/DDBJ databases">
        <title>Plant Genome Project.</title>
        <authorList>
            <person name="Zhang R.-G."/>
        </authorList>
    </citation>
    <scope>NUCLEOTIDE SEQUENCE [LARGE SCALE GENOMIC DNA]</scope>
    <source>
        <strain evidence="9">YNK0</strain>
        <tissue evidence="9">Leaf</tissue>
    </source>
</reference>
<dbReference type="Gene3D" id="3.10.50.10">
    <property type="match status" value="1"/>
</dbReference>
<feature type="chain" id="PRO_5032928062" description="GH18 domain-containing protein" evidence="7">
    <location>
        <begin position="25"/>
        <end position="551"/>
    </location>
</feature>
<dbReference type="PROSITE" id="PS51910">
    <property type="entry name" value="GH18_2"/>
    <property type="match status" value="1"/>
</dbReference>
<evidence type="ECO:0000256" key="5">
    <source>
        <dbReference type="ARBA" id="ARBA00023295"/>
    </source>
</evidence>
<evidence type="ECO:0000256" key="7">
    <source>
        <dbReference type="SAM" id="SignalP"/>
    </source>
</evidence>
<evidence type="ECO:0000256" key="4">
    <source>
        <dbReference type="ARBA" id="ARBA00023180"/>
    </source>
</evidence>
<feature type="signal peptide" evidence="7">
    <location>
        <begin position="1"/>
        <end position="24"/>
    </location>
</feature>
<keyword evidence="10" id="KW-1185">Reference proteome</keyword>
<dbReference type="Pfam" id="PF00704">
    <property type="entry name" value="Glyco_hydro_18"/>
    <property type="match status" value="1"/>
</dbReference>
<dbReference type="CDD" id="cd02879">
    <property type="entry name" value="GH18_plant_chitinase_class_V"/>
    <property type="match status" value="1"/>
</dbReference>
<dbReference type="AlphaFoldDB" id="A0A834YIL0"/>
<proteinExistence type="inferred from homology"/>
<evidence type="ECO:0000256" key="3">
    <source>
        <dbReference type="ARBA" id="ARBA00022801"/>
    </source>
</evidence>
<dbReference type="FunFam" id="3.20.20.80:FF:000091">
    <property type="entry name" value="Class V chitinase CHIT5"/>
    <property type="match status" value="1"/>
</dbReference>
<evidence type="ECO:0000256" key="2">
    <source>
        <dbReference type="ARBA" id="ARBA00022729"/>
    </source>
</evidence>
<dbReference type="SUPFAM" id="SSF51445">
    <property type="entry name" value="(Trans)glycosidases"/>
    <property type="match status" value="1"/>
</dbReference>
<dbReference type="InterPro" id="IPR029070">
    <property type="entry name" value="Chitinase_insertion_sf"/>
</dbReference>
<keyword evidence="3" id="KW-0378">Hydrolase</keyword>
<dbReference type="InterPro" id="IPR050314">
    <property type="entry name" value="Glycosyl_Hydrlase_18"/>
</dbReference>
<dbReference type="FunFam" id="3.10.50.10:FF:000003">
    <property type="entry name" value="Class V chitinase CHIT5b"/>
    <property type="match status" value="1"/>
</dbReference>
<accession>A0A834YIL0</accession>
<evidence type="ECO:0000313" key="10">
    <source>
        <dbReference type="Proteomes" id="UP000655225"/>
    </source>
</evidence>
<dbReference type="PANTHER" id="PTHR11177">
    <property type="entry name" value="CHITINASE"/>
    <property type="match status" value="1"/>
</dbReference>
<protein>
    <recommendedName>
        <fullName evidence="8">GH18 domain-containing protein</fullName>
    </recommendedName>
</protein>
<dbReference type="GO" id="GO:0005576">
    <property type="term" value="C:extracellular region"/>
    <property type="evidence" value="ECO:0007669"/>
    <property type="project" value="TreeGrafter"/>
</dbReference>
<gene>
    <name evidence="9" type="ORF">HHK36_025880</name>
</gene>
<feature type="compositionally biased region" description="Acidic residues" evidence="6">
    <location>
        <begin position="532"/>
        <end position="551"/>
    </location>
</feature>
<dbReference type="SMART" id="SM00636">
    <property type="entry name" value="Glyco_18"/>
    <property type="match status" value="1"/>
</dbReference>
<dbReference type="Gene3D" id="3.20.20.80">
    <property type="entry name" value="Glycosidases"/>
    <property type="match status" value="1"/>
</dbReference>
<dbReference type="EMBL" id="JABCRI010000019">
    <property type="protein sequence ID" value="KAF8389187.1"/>
    <property type="molecule type" value="Genomic_DNA"/>
</dbReference>
<evidence type="ECO:0000256" key="6">
    <source>
        <dbReference type="SAM" id="MobiDB-lite"/>
    </source>
</evidence>